<dbReference type="AlphaFoldDB" id="A0A401H388"/>
<evidence type="ECO:0008006" key="4">
    <source>
        <dbReference type="Google" id="ProtNLM"/>
    </source>
</evidence>
<dbReference type="STRING" id="139825.A0A401H388"/>
<evidence type="ECO:0000313" key="2">
    <source>
        <dbReference type="EMBL" id="GBE88897.1"/>
    </source>
</evidence>
<feature type="region of interest" description="Disordered" evidence="1">
    <location>
        <begin position="92"/>
        <end position="145"/>
    </location>
</feature>
<name>A0A401H388_9APHY</name>
<accession>A0A401H388</accession>
<dbReference type="RefSeq" id="XP_027619810.1">
    <property type="nucleotide sequence ID" value="XM_027764009.1"/>
</dbReference>
<reference evidence="2 3" key="1">
    <citation type="journal article" date="2018" name="Sci. Rep.">
        <title>Genome sequence of the cauliflower mushroom Sparassis crispa (Hanabiratake) and its association with beneficial usage.</title>
        <authorList>
            <person name="Kiyama R."/>
            <person name="Furutani Y."/>
            <person name="Kawaguchi K."/>
            <person name="Nakanishi T."/>
        </authorList>
    </citation>
    <scope>NUCLEOTIDE SEQUENCE [LARGE SCALE GENOMIC DNA]</scope>
</reference>
<dbReference type="Pfam" id="PF18759">
    <property type="entry name" value="Plavaka"/>
    <property type="match status" value="1"/>
</dbReference>
<gene>
    <name evidence="2" type="ORF">SCP_1403050</name>
</gene>
<dbReference type="InterPro" id="IPR041078">
    <property type="entry name" value="Plavaka"/>
</dbReference>
<keyword evidence="3" id="KW-1185">Reference proteome</keyword>
<dbReference type="OrthoDB" id="2418900at2759"/>
<dbReference type="InParanoid" id="A0A401H388"/>
<comment type="caution">
    <text evidence="2">The sequence shown here is derived from an EMBL/GenBank/DDBJ whole genome shotgun (WGS) entry which is preliminary data.</text>
</comment>
<dbReference type="EMBL" id="BFAD01000014">
    <property type="protein sequence ID" value="GBE88897.1"/>
    <property type="molecule type" value="Genomic_DNA"/>
</dbReference>
<proteinExistence type="predicted"/>
<dbReference type="Proteomes" id="UP000287166">
    <property type="component" value="Unassembled WGS sequence"/>
</dbReference>
<organism evidence="2 3">
    <name type="scientific">Sparassis crispa</name>
    <dbReference type="NCBI Taxonomy" id="139825"/>
    <lineage>
        <taxon>Eukaryota</taxon>
        <taxon>Fungi</taxon>
        <taxon>Dikarya</taxon>
        <taxon>Basidiomycota</taxon>
        <taxon>Agaricomycotina</taxon>
        <taxon>Agaricomycetes</taxon>
        <taxon>Polyporales</taxon>
        <taxon>Sparassidaceae</taxon>
        <taxon>Sparassis</taxon>
    </lineage>
</organism>
<dbReference type="GeneID" id="38785814"/>
<protein>
    <recommendedName>
        <fullName evidence="4">C2H2-type domain-containing protein</fullName>
    </recommendedName>
</protein>
<evidence type="ECO:0000256" key="1">
    <source>
        <dbReference type="SAM" id="MobiDB-lite"/>
    </source>
</evidence>
<evidence type="ECO:0000313" key="3">
    <source>
        <dbReference type="Proteomes" id="UP000287166"/>
    </source>
</evidence>
<sequence>MPIFICPYCHSSKPTRQGLHSHITQTPLCRCACNRKAANTLPVTPPPNDEDSADNDIRRAAEDVTLQLDTNRTLSPPPLFDPLHASATLTSEAAASSELQEDRNANDNHAQPSRRVCIEEVEDEDAGGMPKKPWLGEYPDEAGTTHSTAETVFEKLRKQKTSSGESSWAPFESEEEWALARWLMTSGLSQKAIDKYLQLEITRARSRLSFKNKYAFFQKIDMLPRGPKWECELFEAVGDELDNENKPYTEVLELWRRNPVECIQELIGNPTFQELLHYTPEQLYADEEYQNRIYGNMWTGDWWWETQQRLPPGASIAPVILASDKTSLSQFSGDKSAWPVYLSIGNIEKSMRRKPSEHATVLIGYIPVSKLKCFSKARRSIEGHRLFHACMTSLLQPLVKAGQDGIDMVCADGFIR</sequence>